<comment type="caution">
    <text evidence="1">The sequence shown here is derived from an EMBL/GenBank/DDBJ whole genome shotgun (WGS) entry which is preliminary data.</text>
</comment>
<dbReference type="Proteomes" id="UP000054815">
    <property type="component" value="Unassembled WGS sequence"/>
</dbReference>
<protein>
    <submittedName>
        <fullName evidence="1">Uncharacterized protein</fullName>
    </submittedName>
</protein>
<evidence type="ECO:0000313" key="1">
    <source>
        <dbReference type="EMBL" id="KRX76854.1"/>
    </source>
</evidence>
<feature type="non-terminal residue" evidence="1">
    <location>
        <position position="1"/>
    </location>
</feature>
<organism evidence="1 2">
    <name type="scientific">Trichinella pseudospiralis</name>
    <name type="common">Parasitic roundworm</name>
    <dbReference type="NCBI Taxonomy" id="6337"/>
    <lineage>
        <taxon>Eukaryota</taxon>
        <taxon>Metazoa</taxon>
        <taxon>Ecdysozoa</taxon>
        <taxon>Nematoda</taxon>
        <taxon>Enoplea</taxon>
        <taxon>Dorylaimia</taxon>
        <taxon>Trichinellida</taxon>
        <taxon>Trichinellidae</taxon>
        <taxon>Trichinella</taxon>
    </lineage>
</organism>
<reference evidence="1 2" key="1">
    <citation type="submission" date="2015-01" db="EMBL/GenBank/DDBJ databases">
        <title>Evolution of Trichinella species and genotypes.</title>
        <authorList>
            <person name="Korhonen P.K."/>
            <person name="Edoardo P."/>
            <person name="Giuseppe L.R."/>
            <person name="Gasser R.B."/>
        </authorList>
    </citation>
    <scope>NUCLEOTIDE SEQUENCE [LARGE SCALE GENOMIC DNA]</scope>
    <source>
        <strain evidence="1">ISS141</strain>
    </source>
</reference>
<dbReference type="STRING" id="6337.A0A0V0WM60"/>
<evidence type="ECO:0000313" key="2">
    <source>
        <dbReference type="Proteomes" id="UP000054815"/>
    </source>
</evidence>
<feature type="non-terminal residue" evidence="1">
    <location>
        <position position="83"/>
    </location>
</feature>
<dbReference type="AlphaFoldDB" id="A0A0V0WM60"/>
<sequence>LVEANVADTDSQLLLDTDAAVNPTPLIREDLFGTVILRTATEHNYRHIIDEMLPSLEELNALRSVLWKYRRCIATSDEDLGHT</sequence>
<name>A0A0V0WM60_TRIPS</name>
<accession>A0A0V0WM60</accession>
<proteinExistence type="predicted"/>
<dbReference type="EMBL" id="JYDU01000926">
    <property type="protein sequence ID" value="KRX76854.1"/>
    <property type="molecule type" value="Genomic_DNA"/>
</dbReference>
<gene>
    <name evidence="1" type="ORF">T4E_4925</name>
</gene>